<name>A0A7X2D554_9PROT</name>
<evidence type="ECO:0000313" key="2">
    <source>
        <dbReference type="Proteomes" id="UP000434582"/>
    </source>
</evidence>
<dbReference type="Proteomes" id="UP000434582">
    <property type="component" value="Unassembled WGS sequence"/>
</dbReference>
<comment type="caution">
    <text evidence="1">The sequence shown here is derived from an EMBL/GenBank/DDBJ whole genome shotgun (WGS) entry which is preliminary data.</text>
</comment>
<sequence length="65" mass="6910">MPDAPMSKAQRAAAAPQMGLGMAAALVSYGLAQAVWGLELDEVTVGAWTALCEGIWQMLRRMMEG</sequence>
<accession>A0A7X2D554</accession>
<dbReference type="EMBL" id="WIVE01000027">
    <property type="protein sequence ID" value="MQX36835.1"/>
    <property type="molecule type" value="Genomic_DNA"/>
</dbReference>
<proteinExistence type="predicted"/>
<dbReference type="RefSeq" id="WP_153343704.1">
    <property type="nucleotide sequence ID" value="NZ_WIVE01000027.1"/>
</dbReference>
<reference evidence="1 2" key="1">
    <citation type="submission" date="2019-10" db="EMBL/GenBank/DDBJ databases">
        <title>Draft whole-genome sequence of the purple nonsulfur photosynthetic bacterium Roseospira navarrensis DSM 15114.</title>
        <authorList>
            <person name="Kyndt J.A."/>
            <person name="Meyer T.E."/>
        </authorList>
    </citation>
    <scope>NUCLEOTIDE SEQUENCE [LARGE SCALE GENOMIC DNA]</scope>
    <source>
        <strain evidence="1 2">DSM 15114</strain>
    </source>
</reference>
<evidence type="ECO:0000313" key="1">
    <source>
        <dbReference type="EMBL" id="MQX36835.1"/>
    </source>
</evidence>
<organism evidence="1 2">
    <name type="scientific">Roseospira navarrensis</name>
    <dbReference type="NCBI Taxonomy" id="140058"/>
    <lineage>
        <taxon>Bacteria</taxon>
        <taxon>Pseudomonadati</taxon>
        <taxon>Pseudomonadota</taxon>
        <taxon>Alphaproteobacteria</taxon>
        <taxon>Rhodospirillales</taxon>
        <taxon>Rhodospirillaceae</taxon>
        <taxon>Roseospira</taxon>
    </lineage>
</organism>
<dbReference type="AlphaFoldDB" id="A0A7X2D554"/>
<gene>
    <name evidence="1" type="ORF">GHC57_09940</name>
</gene>
<keyword evidence="2" id="KW-1185">Reference proteome</keyword>
<protein>
    <submittedName>
        <fullName evidence="1">Uncharacterized protein</fullName>
    </submittedName>
</protein>